<accession>A0A428N596</accession>
<dbReference type="Pfam" id="PF14595">
    <property type="entry name" value="Thioredoxin_9"/>
    <property type="match status" value="1"/>
</dbReference>
<name>A0A428N596_9BACI</name>
<sequence>MSAENIYEKLGQGMSQQDFLESMNHRYRATLDQWYECFTWDAHHREALTPLKERNDLRCAILAGDWCGDVHRNLGPAVEVMNEADIPVEIFIMEKHDDLMSQFLTMGGRSVPKVIVTNLEGDVLFSWGPRPAYIQEPMTAFKRKNLDPDDPSIDEEKKAAYKGIQARYGEGGDYQKLVVYELTNQLLQI</sequence>
<dbReference type="OrthoDB" id="6120799at2"/>
<reference evidence="1 2" key="1">
    <citation type="submission" date="2018-10" db="EMBL/GenBank/DDBJ databases">
        <title>Draft genome sequence of Bacillus salarius IM0101, isolated from a hypersaline soil in Inner Mongolia, China.</title>
        <authorList>
            <person name="Yamprayoonswat W."/>
            <person name="Boonvisut S."/>
            <person name="Jumpathong W."/>
            <person name="Sittihan S."/>
            <person name="Ruangsuj P."/>
            <person name="Wanthongcharoen S."/>
            <person name="Thongpramul N."/>
            <person name="Pimmason S."/>
            <person name="Yu B."/>
            <person name="Yasawong M."/>
        </authorList>
    </citation>
    <scope>NUCLEOTIDE SEQUENCE [LARGE SCALE GENOMIC DNA]</scope>
    <source>
        <strain evidence="1 2">IM0101</strain>
    </source>
</reference>
<dbReference type="AlphaFoldDB" id="A0A428N596"/>
<evidence type="ECO:0000313" key="2">
    <source>
        <dbReference type="Proteomes" id="UP000275076"/>
    </source>
</evidence>
<comment type="caution">
    <text evidence="1">The sequence shown here is derived from an EMBL/GenBank/DDBJ whole genome shotgun (WGS) entry which is preliminary data.</text>
</comment>
<evidence type="ECO:0000313" key="1">
    <source>
        <dbReference type="EMBL" id="RSL33665.1"/>
    </source>
</evidence>
<gene>
    <name evidence="1" type="ORF">D7Z54_09755</name>
</gene>
<keyword evidence="2" id="KW-1185">Reference proteome</keyword>
<organism evidence="1 2">
    <name type="scientific">Salibacterium salarium</name>
    <dbReference type="NCBI Taxonomy" id="284579"/>
    <lineage>
        <taxon>Bacteria</taxon>
        <taxon>Bacillati</taxon>
        <taxon>Bacillota</taxon>
        <taxon>Bacilli</taxon>
        <taxon>Bacillales</taxon>
        <taxon>Bacillaceae</taxon>
    </lineage>
</organism>
<dbReference type="EMBL" id="RBVX01000007">
    <property type="protein sequence ID" value="RSL33665.1"/>
    <property type="molecule type" value="Genomic_DNA"/>
</dbReference>
<protein>
    <submittedName>
        <fullName evidence="1">Thioredoxin family protein</fullName>
    </submittedName>
</protein>
<dbReference type="Gene3D" id="3.40.30.10">
    <property type="entry name" value="Glutaredoxin"/>
    <property type="match status" value="1"/>
</dbReference>
<proteinExistence type="predicted"/>
<dbReference type="Proteomes" id="UP000275076">
    <property type="component" value="Unassembled WGS sequence"/>
</dbReference>